<evidence type="ECO:0000313" key="1">
    <source>
        <dbReference type="EMBL" id="HAE5119866.1"/>
    </source>
</evidence>
<name>A0A732JMR9_SALEN</name>
<gene>
    <name evidence="1" type="ORF">G4G70_003366</name>
</gene>
<sequence length="53" mass="6183">FQMVANDSLFADFLCKIVGKENRLTHRKPLQTAADYFQSDLRYLSARDSLEMQ</sequence>
<feature type="non-terminal residue" evidence="1">
    <location>
        <position position="1"/>
    </location>
</feature>
<accession>A0A732JMR9</accession>
<reference evidence="1" key="1">
    <citation type="journal article" date="2018" name="Genome Biol.">
        <title>SKESA: strategic k-mer extension for scrupulous assemblies.</title>
        <authorList>
            <person name="Souvorov A."/>
            <person name="Agarwala R."/>
            <person name="Lipman D.J."/>
        </authorList>
    </citation>
    <scope>NUCLEOTIDE SEQUENCE</scope>
    <source>
        <strain evidence="1">S14BD01605</strain>
    </source>
</reference>
<comment type="caution">
    <text evidence="1">The sequence shown here is derived from an EMBL/GenBank/DDBJ whole genome shotgun (WGS) entry which is preliminary data.</text>
</comment>
<reference evidence="1" key="2">
    <citation type="submission" date="2018-07" db="EMBL/GenBank/DDBJ databases">
        <authorList>
            <consortium name="NCBI Pathogen Detection Project"/>
        </authorList>
    </citation>
    <scope>NUCLEOTIDE SEQUENCE</scope>
    <source>
        <strain evidence="1">S14BD01605</strain>
    </source>
</reference>
<dbReference type="AlphaFoldDB" id="A0A732JMR9"/>
<protein>
    <submittedName>
        <fullName evidence="1">Uncharacterized protein</fullName>
    </submittedName>
</protein>
<dbReference type="EMBL" id="DAASDY010000071">
    <property type="protein sequence ID" value="HAE5119866.1"/>
    <property type="molecule type" value="Genomic_DNA"/>
</dbReference>
<proteinExistence type="predicted"/>
<organism evidence="1">
    <name type="scientific">Salmonella enteritidis</name>
    <dbReference type="NCBI Taxonomy" id="149539"/>
    <lineage>
        <taxon>Bacteria</taxon>
        <taxon>Pseudomonadati</taxon>
        <taxon>Pseudomonadota</taxon>
        <taxon>Gammaproteobacteria</taxon>
        <taxon>Enterobacterales</taxon>
        <taxon>Enterobacteriaceae</taxon>
        <taxon>Salmonella</taxon>
    </lineage>
</organism>